<evidence type="ECO:0000259" key="39">
    <source>
        <dbReference type="PROSITE" id="PS50016"/>
    </source>
</evidence>
<keyword evidence="25" id="KW-0010">Activator</keyword>
<feature type="compositionally biased region" description="Acidic residues" evidence="38">
    <location>
        <begin position="1852"/>
        <end position="1874"/>
    </location>
</feature>
<accession>A0AAV2MJP4</accession>
<evidence type="ECO:0000256" key="4">
    <source>
        <dbReference type="ARBA" id="ARBA00007046"/>
    </source>
</evidence>
<evidence type="ECO:0000313" key="44">
    <source>
        <dbReference type="EMBL" id="CAL1613385.1"/>
    </source>
</evidence>
<dbReference type="EMBL" id="OZ035830">
    <property type="protein sequence ID" value="CAL1613385.1"/>
    <property type="molecule type" value="Genomic_DNA"/>
</dbReference>
<keyword evidence="19" id="KW-0156">Chromatin regulator</keyword>
<feature type="region of interest" description="Disordered" evidence="38">
    <location>
        <begin position="706"/>
        <end position="941"/>
    </location>
</feature>
<dbReference type="InterPro" id="IPR001214">
    <property type="entry name" value="SET_dom"/>
</dbReference>
<keyword evidence="11" id="KW-0808">Transferase</keyword>
<feature type="domain" description="PHD-type" evidence="39">
    <location>
        <begin position="1048"/>
        <end position="1094"/>
    </location>
</feature>
<keyword evidence="21" id="KW-0805">Transcription regulation</keyword>
<evidence type="ECO:0000256" key="12">
    <source>
        <dbReference type="ARBA" id="ARBA00022691"/>
    </source>
</evidence>
<feature type="region of interest" description="Disordered" evidence="38">
    <location>
        <begin position="959"/>
        <end position="1015"/>
    </location>
</feature>
<dbReference type="GO" id="GO:0032259">
    <property type="term" value="P:methylation"/>
    <property type="evidence" value="ECO:0007669"/>
    <property type="project" value="UniProtKB-KW"/>
</dbReference>
<proteinExistence type="inferred from homology"/>
<dbReference type="PANTHER" id="PTHR22884">
    <property type="entry name" value="SET DOMAIN PROTEINS"/>
    <property type="match status" value="1"/>
</dbReference>
<feature type="domain" description="Post-SET" evidence="42">
    <location>
        <begin position="1571"/>
        <end position="1587"/>
    </location>
</feature>
<evidence type="ECO:0000256" key="20">
    <source>
        <dbReference type="ARBA" id="ARBA00022946"/>
    </source>
</evidence>
<feature type="compositionally biased region" description="Polar residues" evidence="38">
    <location>
        <begin position="987"/>
        <end position="998"/>
    </location>
</feature>
<dbReference type="Pfam" id="PF22908">
    <property type="entry name" value="PHD_NSD"/>
    <property type="match status" value="1"/>
</dbReference>
<evidence type="ECO:0000256" key="7">
    <source>
        <dbReference type="ARBA" id="ARBA00022454"/>
    </source>
</evidence>
<evidence type="ECO:0000256" key="17">
    <source>
        <dbReference type="ARBA" id="ARBA00022792"/>
    </source>
</evidence>
<dbReference type="FunFam" id="3.30.40.10:FF:000153">
    <property type="entry name" value="Histone-lysine N-methyltransferase NSD2"/>
    <property type="match status" value="1"/>
</dbReference>
<evidence type="ECO:0000256" key="21">
    <source>
        <dbReference type="ARBA" id="ARBA00023015"/>
    </source>
</evidence>
<dbReference type="GO" id="GO:0045259">
    <property type="term" value="C:proton-transporting ATP synthase complex"/>
    <property type="evidence" value="ECO:0007669"/>
    <property type="project" value="UniProtKB-ARBA"/>
</dbReference>
<dbReference type="EC" id="2.1.1.357" evidence="32"/>
<dbReference type="InterPro" id="IPR047432">
    <property type="entry name" value="PHD5_NSD1"/>
</dbReference>
<dbReference type="SMART" id="SM00570">
    <property type="entry name" value="AWS"/>
    <property type="match status" value="1"/>
</dbReference>
<dbReference type="GO" id="GO:0005694">
    <property type="term" value="C:chromosome"/>
    <property type="evidence" value="ECO:0007669"/>
    <property type="project" value="UniProtKB-SubCell"/>
</dbReference>
<feature type="region of interest" description="Disordered" evidence="38">
    <location>
        <begin position="1592"/>
        <end position="1612"/>
    </location>
</feature>
<dbReference type="FunFam" id="1.10.520.20:FF:000002">
    <property type="entry name" value="ATP synthase subunit O, mitochondrial"/>
    <property type="match status" value="1"/>
</dbReference>
<dbReference type="SMART" id="SM00249">
    <property type="entry name" value="PHD"/>
    <property type="match status" value="5"/>
</dbReference>
<dbReference type="Pfam" id="PF23011">
    <property type="entry name" value="PHD-1st_NSD"/>
    <property type="match status" value="1"/>
</dbReference>
<comment type="catalytic activity">
    <reaction evidence="30">
        <text>L-lysyl(36)-[histone H3] + 2 S-adenosyl-L-methionine = N(6),N(6)-dimethyl-L-lysyl(36)-[histone H3] + 2 S-adenosyl-L-homocysteine + 2 H(+)</text>
        <dbReference type="Rhea" id="RHEA:60308"/>
        <dbReference type="Rhea" id="RHEA-COMP:9785"/>
        <dbReference type="Rhea" id="RHEA-COMP:9787"/>
        <dbReference type="ChEBI" id="CHEBI:15378"/>
        <dbReference type="ChEBI" id="CHEBI:29969"/>
        <dbReference type="ChEBI" id="CHEBI:57856"/>
        <dbReference type="ChEBI" id="CHEBI:59789"/>
        <dbReference type="ChEBI" id="CHEBI:61976"/>
        <dbReference type="EC" id="2.1.1.357"/>
    </reaction>
</comment>
<dbReference type="InterPro" id="IPR055197">
    <property type="entry name" value="PHDvar_NSD"/>
</dbReference>
<evidence type="ECO:0000256" key="30">
    <source>
        <dbReference type="ARBA" id="ARBA00050654"/>
    </source>
</evidence>
<dbReference type="InterPro" id="IPR013083">
    <property type="entry name" value="Znf_RING/FYVE/PHD"/>
</dbReference>
<comment type="subcellular location">
    <subcellularLocation>
        <location evidence="3">Chromosome</location>
    </subcellularLocation>
    <subcellularLocation>
        <location evidence="2">Mitochondrion inner membrane</location>
    </subcellularLocation>
    <subcellularLocation>
        <location evidence="1">Nucleus</location>
    </subcellularLocation>
</comment>
<keyword evidence="15 37" id="KW-0863">Zinc-finger</keyword>
<comment type="similarity">
    <text evidence="4">Belongs to the ATPase delta chain family.</text>
</comment>
<dbReference type="FunFam" id="3.30.40.10:FF:000201">
    <property type="entry name" value="Histone-lysine N-methyltransferase"/>
    <property type="match status" value="1"/>
</dbReference>
<feature type="region of interest" description="Disordered" evidence="38">
    <location>
        <begin position="597"/>
        <end position="655"/>
    </location>
</feature>
<feature type="region of interest" description="Disordered" evidence="38">
    <location>
        <begin position="1773"/>
        <end position="1874"/>
    </location>
</feature>
<dbReference type="PROSITE" id="PS01359">
    <property type="entry name" value="ZF_PHD_1"/>
    <property type="match status" value="1"/>
</dbReference>
<dbReference type="GO" id="GO:0005743">
    <property type="term" value="C:mitochondrial inner membrane"/>
    <property type="evidence" value="ECO:0007669"/>
    <property type="project" value="UniProtKB-SubCell"/>
</dbReference>
<evidence type="ECO:0000256" key="6">
    <source>
        <dbReference type="ARBA" id="ARBA00022448"/>
    </source>
</evidence>
<feature type="domain" description="SET" evidence="40">
    <location>
        <begin position="1447"/>
        <end position="1564"/>
    </location>
</feature>
<dbReference type="InterPro" id="IPR050777">
    <property type="entry name" value="SET2_Histone-Lys_MeTrsfase"/>
</dbReference>
<evidence type="ECO:0000256" key="25">
    <source>
        <dbReference type="ARBA" id="ARBA00023159"/>
    </source>
</evidence>
<keyword evidence="23" id="KW-0496">Mitochondrion</keyword>
<dbReference type="FunFam" id="2.170.270.10:FF:000002">
    <property type="entry name" value="Histone-lysine N-methyltransferase"/>
    <property type="match status" value="1"/>
</dbReference>
<keyword evidence="17" id="KW-0999">Mitochondrion inner membrane</keyword>
<dbReference type="SUPFAM" id="SSF57903">
    <property type="entry name" value="FYVE/PHD zinc finger"/>
    <property type="match status" value="3"/>
</dbReference>
<dbReference type="Pfam" id="PF00213">
    <property type="entry name" value="OSCP"/>
    <property type="match status" value="1"/>
</dbReference>
<dbReference type="InterPro" id="IPR003616">
    <property type="entry name" value="Post-SET_dom"/>
</dbReference>
<evidence type="ECO:0000256" key="27">
    <source>
        <dbReference type="ARBA" id="ARBA00023242"/>
    </source>
</evidence>
<keyword evidence="45" id="KW-1185">Reference proteome</keyword>
<keyword evidence="8" id="KW-0678">Repressor</keyword>
<evidence type="ECO:0000256" key="37">
    <source>
        <dbReference type="PROSITE-ProRule" id="PRU00146"/>
    </source>
</evidence>
<evidence type="ECO:0000256" key="13">
    <source>
        <dbReference type="ARBA" id="ARBA00022723"/>
    </source>
</evidence>
<evidence type="ECO:0000256" key="36">
    <source>
        <dbReference type="ARBA" id="ARBA00081785"/>
    </source>
</evidence>
<protein>
    <recommendedName>
        <fullName evidence="33">ATP synthase peripheral stalk subunit OSCP, mitochondrial</fullName>
        <ecNumber evidence="32">2.1.1.357</ecNumber>
    </recommendedName>
    <alternativeName>
        <fullName evidence="34">ATP synthase subunit O</fullName>
    </alternativeName>
    <alternativeName>
        <fullName evidence="35">H3-K36-HMTase</fullName>
    </alternativeName>
    <alternativeName>
        <fullName evidence="5">Histone-lysine N-methyltransferase, H3 lysine-36 specific</fullName>
    </alternativeName>
    <alternativeName>
        <fullName evidence="36">Nuclear receptor-binding SET domain-containing protein 1</fullName>
    </alternativeName>
    <alternativeName>
        <fullName evidence="29">Oligomycin sensitivity conferral protein</fullName>
    </alternativeName>
</protein>
<feature type="compositionally biased region" description="Basic and acidic residues" evidence="38">
    <location>
        <begin position="880"/>
        <end position="899"/>
    </location>
</feature>
<evidence type="ECO:0000256" key="26">
    <source>
        <dbReference type="ARBA" id="ARBA00023163"/>
    </source>
</evidence>
<keyword evidence="18" id="KW-0862">Zinc</keyword>
<keyword evidence="22" id="KW-0406">Ion transport</keyword>
<dbReference type="InterPro" id="IPR019786">
    <property type="entry name" value="Zinc_finger_PHD-type_CS"/>
</dbReference>
<evidence type="ECO:0000256" key="11">
    <source>
        <dbReference type="ARBA" id="ARBA00022679"/>
    </source>
</evidence>
<evidence type="ECO:0000256" key="3">
    <source>
        <dbReference type="ARBA" id="ARBA00004286"/>
    </source>
</evidence>
<keyword evidence="10" id="KW-0489">Methyltransferase</keyword>
<reference evidence="44 45" key="1">
    <citation type="submission" date="2024-04" db="EMBL/GenBank/DDBJ databases">
        <authorList>
            <person name="Waldvogel A.-M."/>
            <person name="Schoenle A."/>
        </authorList>
    </citation>
    <scope>NUCLEOTIDE SEQUENCE [LARGE SCALE GENOMIC DNA]</scope>
</reference>
<dbReference type="CDD" id="cd15659">
    <property type="entry name" value="PHD5_NSD1"/>
    <property type="match status" value="1"/>
</dbReference>
<evidence type="ECO:0000259" key="43">
    <source>
        <dbReference type="PROSITE" id="PS51215"/>
    </source>
</evidence>
<feature type="compositionally biased region" description="Acidic residues" evidence="38">
    <location>
        <begin position="1792"/>
        <end position="1844"/>
    </location>
</feature>
<dbReference type="SUPFAM" id="SSF63748">
    <property type="entry name" value="Tudor/PWWP/MBT"/>
    <property type="match status" value="2"/>
</dbReference>
<evidence type="ECO:0000259" key="42">
    <source>
        <dbReference type="PROSITE" id="PS50868"/>
    </source>
</evidence>
<evidence type="ECO:0000256" key="16">
    <source>
        <dbReference type="ARBA" id="ARBA00022781"/>
    </source>
</evidence>
<keyword evidence="20" id="KW-0809">Transit peptide</keyword>
<dbReference type="SMART" id="SM00317">
    <property type="entry name" value="SET"/>
    <property type="match status" value="1"/>
</dbReference>
<evidence type="ECO:0000256" key="33">
    <source>
        <dbReference type="ARBA" id="ARBA00073432"/>
    </source>
</evidence>
<dbReference type="PROSITE" id="PS50280">
    <property type="entry name" value="SET"/>
    <property type="match status" value="1"/>
</dbReference>
<evidence type="ECO:0000256" key="5">
    <source>
        <dbReference type="ARBA" id="ARBA00018028"/>
    </source>
</evidence>
<dbReference type="InterPro" id="IPR006560">
    <property type="entry name" value="AWS_dom"/>
</dbReference>
<dbReference type="Gene3D" id="1.10.520.20">
    <property type="entry name" value="N-terminal domain of the delta subunit of the F1F0-ATP synthase"/>
    <property type="match status" value="1"/>
</dbReference>
<evidence type="ECO:0000259" key="41">
    <source>
        <dbReference type="PROSITE" id="PS50812"/>
    </source>
</evidence>
<feature type="domain" description="PWWP" evidence="41">
    <location>
        <begin position="1261"/>
        <end position="1323"/>
    </location>
</feature>
<evidence type="ECO:0000256" key="19">
    <source>
        <dbReference type="ARBA" id="ARBA00022853"/>
    </source>
</evidence>
<feature type="compositionally biased region" description="Basic and acidic residues" evidence="38">
    <location>
        <begin position="597"/>
        <end position="623"/>
    </location>
</feature>
<keyword evidence="6" id="KW-0813">Transport</keyword>
<dbReference type="Pfam" id="PF17982">
    <property type="entry name" value="C5HCH"/>
    <property type="match status" value="1"/>
</dbReference>
<evidence type="ECO:0000256" key="29">
    <source>
        <dbReference type="ARBA" id="ARBA00033369"/>
    </source>
</evidence>
<dbReference type="Pfam" id="PF17907">
    <property type="entry name" value="AWS"/>
    <property type="match status" value="1"/>
</dbReference>
<keyword evidence="16" id="KW-0375">Hydrogen ion transport</keyword>
<evidence type="ECO:0000256" key="32">
    <source>
        <dbReference type="ARBA" id="ARBA00066810"/>
    </source>
</evidence>
<dbReference type="GO" id="GO:0016922">
    <property type="term" value="F:nuclear receptor binding"/>
    <property type="evidence" value="ECO:0007669"/>
    <property type="project" value="UniProtKB-ARBA"/>
</dbReference>
<evidence type="ECO:0000313" key="45">
    <source>
        <dbReference type="Proteomes" id="UP001497482"/>
    </source>
</evidence>
<dbReference type="FunFam" id="2.30.30.140:FF:000004">
    <property type="entry name" value="Histone-lysine N-methyltransferase"/>
    <property type="match status" value="1"/>
</dbReference>
<keyword evidence="13" id="KW-0479">Metal-binding</keyword>
<name>A0AAV2MJP4_KNICA</name>
<evidence type="ECO:0000259" key="40">
    <source>
        <dbReference type="PROSITE" id="PS50280"/>
    </source>
</evidence>
<dbReference type="InterPro" id="IPR059153">
    <property type="entry name" value="NSD_PHD-1st"/>
</dbReference>
<evidence type="ECO:0000256" key="35">
    <source>
        <dbReference type="ARBA" id="ARBA00080495"/>
    </source>
</evidence>
<dbReference type="FunFam" id="3.30.40.10:FF:000025">
    <property type="entry name" value="Histone-lysine N-methyltransferase"/>
    <property type="match status" value="1"/>
</dbReference>
<evidence type="ECO:0000256" key="9">
    <source>
        <dbReference type="ARBA" id="ARBA00022553"/>
    </source>
</evidence>
<dbReference type="Pfam" id="PF00628">
    <property type="entry name" value="PHD"/>
    <property type="match status" value="1"/>
</dbReference>
<feature type="compositionally biased region" description="Basic and acidic residues" evidence="38">
    <location>
        <begin position="760"/>
        <end position="776"/>
    </location>
</feature>
<keyword evidence="7" id="KW-0158">Chromosome</keyword>
<dbReference type="GO" id="GO:0046933">
    <property type="term" value="F:proton-transporting ATP synthase activity, rotational mechanism"/>
    <property type="evidence" value="ECO:0007669"/>
    <property type="project" value="InterPro"/>
</dbReference>
<dbReference type="GO" id="GO:0005654">
    <property type="term" value="C:nucleoplasm"/>
    <property type="evidence" value="ECO:0007669"/>
    <property type="project" value="UniProtKB-ARBA"/>
</dbReference>
<feature type="compositionally biased region" description="Basic and acidic residues" evidence="38">
    <location>
        <begin position="811"/>
        <end position="825"/>
    </location>
</feature>
<dbReference type="InterPro" id="IPR011011">
    <property type="entry name" value="Znf_FYVE_PHD"/>
</dbReference>
<evidence type="ECO:0000256" key="15">
    <source>
        <dbReference type="ARBA" id="ARBA00022771"/>
    </source>
</evidence>
<keyword evidence="12" id="KW-0949">S-adenosyl-L-methionine</keyword>
<dbReference type="InterPro" id="IPR001965">
    <property type="entry name" value="Znf_PHD"/>
</dbReference>
<sequence length="1874" mass="208134">MAALMLGQQVRQFSISAARPVSKLVRPPIQVYGVEGRYATALFSAASKQNKLDQVEQELGKVHTMIKDPQLSSIVMNPHVKRSLKQKTFNDALTKAKCSQITMNLINVLSENRRLTLTGEVITAFGKMMSAHRGEVICSVTTAQPLDEANLAELKVALKGFLKKGETIKLETKSDPAILGGMIVSIGDNGRRKNGQKHGNMNQSYRPAFRAGSVFGPGQAELRPHNGLMSSSYVNPCSLVKRGSDTPTGQLPSAGQGLKQSSALSYNQFNSSHCYSPLRLPDLPHRTQLHCASPISDEDEFEAPSVQLPPSPDIQDFGSFESLQDVRRKGFSNSPHSLEPCSPISTGYLHFGSTLFDSSDFKEDELEDHTNEDFTPFCFSPKLSEECPVVDSRNTCSSAADKRTFKPIFNLMSKTISELNPTLSPSALPEIIIRDGWSVDKESAFGNVSSPPQESPAGLSKTNLNPNSPKKESCPSDELLEGDIVWAKFNKRPWWPCQIIRHPVQGVHTKMKVPSSRSCRLYYLQTIEETEESAWIPENVVVPFESGHQFEDSLVLKRKGKQKEKDFKYKIPKLYQSVWEISVSKAEDLLHGEKPKIESVPRARKPDKTKIRNGLRKDSKAPSDTDEPILPHVEVKSENVTSEISPSSPPLSPMDAFQNVKELKFKSIVKEEEKDPDESAFRTEPNYQFSTFLMLLKDIHDTRAKEGKPLSLPTSPVAIQEEPTAMTTAEVKSEVSTPNAITTEKESDQSLPVENIAKADAAKSEDAPVHSEGTDKQRRKQKLPAKLTVSLPRLSPHLTNMAFGTLVKSSEQLEKRNSETSDEKSSNASSGEAIVAKMNGTHTDLDVQEDVVDTRQSGPAKKQLRKSSKRLMVNSEQTDESNRKAKRKILENVESEPRADVSPVETPKTPRSQTSEDAETTAEYDLPPECGPAQKYRKRPRKVTHQVLDCTIEEVSATSVQKQVKTVKKTQPLLRTNQKSKSEESKSTVQETSVSSQAAKPKSEPETDSNEEEMTMSFDSACKDEVLNDSMSSQVDGKIKVGGASLKENVCQICEEPGDLLNCDGHCYGAFHLQCIGLSAAPKDKFVCGECKTGVHACFVCKSSGEGVKRCMKPLCGKFYHSDCITTFSATQPNNKGLRCPLHVCLSCHITNPLNSANSKGRLLKCVRCPVAYHANDNCMAAGSLMLANNSLLCPNHFTPRKGNKNHEHINVSWCFVCSEGGSLLCCESCPAAFHQECLNIEMPQGSWFCNDCKAGKRPRIKDILWVKWGRYRWWPAEVCLTKDVPNNILKMKHDVGEFPVQFFGSRDFVWTYQARVFPYMEGDTHNIEEMGKGADAVYKSALSDAAERFKELQAAKEMKQLQEVRKNDKKPPPYKLIKANKAIGKVQIITADLSEIPRCNCKASDENACGPDSECINRMLLYECHPQVCAAADKCQNQAFTKREYSQVEIFRTLSRGWGLRAVSDIKKGAFVSEYVGEMIDEEECRARIRHAQENDICNFYMLTLDKDRVIDAGPKGNEARFMNHSCQPNCETQKWTVNGDTRVGLFALQDIPKDVELTFNYNLECLGNGKTVCKCGAPNCSGFLGVRPKNQPSAEKEGKKRAYMKKKKKQEVKKEREDDCFSCGDGGQLVSCKRPGCPKVYHADCLNLAKRPAGRWECPWHQCDLCGKEASSYCEMCPSSYCKPHSAGMLFASKLDGKLSCNEHDPCGPDPLEPGEIREYVPNAGQTLPAPNLNKATPHSEGKIYVQSEHVPPPRLYINTKTATSSFVPSSKAYLTDGTGGGSSSRDQDGELEDGEVCSFEVEEMEDDEDDCEEDDSGEEDDDEEEEEGVEIILNEGDDCEEAFTTWTVGDDEDEDDEVHEDDEVEVWESDE</sequence>
<evidence type="ECO:0000256" key="31">
    <source>
        <dbReference type="ARBA" id="ARBA00064647"/>
    </source>
</evidence>
<dbReference type="InterPro" id="IPR026015">
    <property type="entry name" value="ATP_synth_OSCP/delta_N_sf"/>
</dbReference>
<dbReference type="HAMAP" id="MF_01416">
    <property type="entry name" value="ATP_synth_delta_bact"/>
    <property type="match status" value="1"/>
</dbReference>
<evidence type="ECO:0000256" key="18">
    <source>
        <dbReference type="ARBA" id="ARBA00022833"/>
    </source>
</evidence>
<dbReference type="InterPro" id="IPR000711">
    <property type="entry name" value="ATPase_OSCP/dsu"/>
</dbReference>
<feature type="domain" description="AWS" evidence="43">
    <location>
        <begin position="1395"/>
        <end position="1445"/>
    </location>
</feature>
<dbReference type="FunFam" id="3.30.40.10:FF:000093">
    <property type="entry name" value="Histone-lysine N-methyltransferase"/>
    <property type="match status" value="1"/>
</dbReference>
<dbReference type="Proteomes" id="UP001497482">
    <property type="component" value="Chromosome 8"/>
</dbReference>
<evidence type="ECO:0000256" key="10">
    <source>
        <dbReference type="ARBA" id="ARBA00022603"/>
    </source>
</evidence>
<dbReference type="GO" id="GO:0003712">
    <property type="term" value="F:transcription coregulator activity"/>
    <property type="evidence" value="ECO:0007669"/>
    <property type="project" value="UniProtKB-ARBA"/>
</dbReference>
<keyword evidence="27" id="KW-0539">Nucleus</keyword>
<dbReference type="SMART" id="SM00508">
    <property type="entry name" value="PostSET"/>
    <property type="match status" value="1"/>
</dbReference>
<dbReference type="SUPFAM" id="SSF82199">
    <property type="entry name" value="SET domain"/>
    <property type="match status" value="1"/>
</dbReference>
<keyword evidence="9" id="KW-0597">Phosphoprotein</keyword>
<dbReference type="Gene3D" id="2.170.270.10">
    <property type="entry name" value="SET domain"/>
    <property type="match status" value="1"/>
</dbReference>
<dbReference type="Pfam" id="PF23004">
    <property type="entry name" value="PHDvar_NSD"/>
    <property type="match status" value="1"/>
</dbReference>
<dbReference type="PROSITE" id="PS50016">
    <property type="entry name" value="ZF_PHD_2"/>
    <property type="match status" value="2"/>
</dbReference>
<evidence type="ECO:0000256" key="8">
    <source>
        <dbReference type="ARBA" id="ARBA00022491"/>
    </source>
</evidence>
<dbReference type="PROSITE" id="PS50868">
    <property type="entry name" value="POST_SET"/>
    <property type="match status" value="1"/>
</dbReference>
<dbReference type="PRINTS" id="PR00125">
    <property type="entry name" value="ATPASEDELTA"/>
</dbReference>
<feature type="domain" description="PWWP" evidence="41">
    <location>
        <begin position="481"/>
        <end position="547"/>
    </location>
</feature>
<dbReference type="Gene3D" id="2.30.30.140">
    <property type="match status" value="2"/>
</dbReference>
<dbReference type="PROSITE" id="PS50812">
    <property type="entry name" value="PWWP"/>
    <property type="match status" value="2"/>
</dbReference>
<organism evidence="44 45">
    <name type="scientific">Knipowitschia caucasica</name>
    <name type="common">Caucasian dwarf goby</name>
    <name type="synonym">Pomatoschistus caucasicus</name>
    <dbReference type="NCBI Taxonomy" id="637954"/>
    <lineage>
        <taxon>Eukaryota</taxon>
        <taxon>Metazoa</taxon>
        <taxon>Chordata</taxon>
        <taxon>Craniata</taxon>
        <taxon>Vertebrata</taxon>
        <taxon>Euteleostomi</taxon>
        <taxon>Actinopterygii</taxon>
        <taxon>Neopterygii</taxon>
        <taxon>Teleostei</taxon>
        <taxon>Neoteleostei</taxon>
        <taxon>Acanthomorphata</taxon>
        <taxon>Gobiaria</taxon>
        <taxon>Gobiiformes</taxon>
        <taxon>Gobioidei</taxon>
        <taxon>Gobiidae</taxon>
        <taxon>Gobiinae</taxon>
        <taxon>Knipowitschia</taxon>
    </lineage>
</organism>
<evidence type="ECO:0000256" key="2">
    <source>
        <dbReference type="ARBA" id="ARBA00004273"/>
    </source>
</evidence>
<evidence type="ECO:0000256" key="38">
    <source>
        <dbReference type="SAM" id="MobiDB-lite"/>
    </source>
</evidence>
<dbReference type="InterPro" id="IPR000313">
    <property type="entry name" value="PWWP_dom"/>
</dbReference>
<keyword evidence="14" id="KW-0677">Repeat</keyword>
<evidence type="ECO:0000256" key="14">
    <source>
        <dbReference type="ARBA" id="ARBA00022737"/>
    </source>
</evidence>
<keyword evidence="24" id="KW-0472">Membrane</keyword>
<dbReference type="GO" id="GO:0140954">
    <property type="term" value="F:histone H3K36 dimethyltransferase activity"/>
    <property type="evidence" value="ECO:0007669"/>
    <property type="project" value="UniProtKB-EC"/>
</dbReference>
<dbReference type="InterPro" id="IPR055198">
    <property type="entry name" value="NSD_PHD"/>
</dbReference>
<keyword evidence="28" id="KW-0066">ATP synthesis</keyword>
<evidence type="ECO:0000256" key="23">
    <source>
        <dbReference type="ARBA" id="ARBA00023128"/>
    </source>
</evidence>
<dbReference type="Pfam" id="PF00855">
    <property type="entry name" value="PWWP"/>
    <property type="match status" value="2"/>
</dbReference>
<dbReference type="SMART" id="SM00293">
    <property type="entry name" value="PWWP"/>
    <property type="match status" value="2"/>
</dbReference>
<dbReference type="NCBIfam" id="TIGR01145">
    <property type="entry name" value="ATP_synt_delta"/>
    <property type="match status" value="1"/>
</dbReference>
<dbReference type="Pfam" id="PF00856">
    <property type="entry name" value="SET"/>
    <property type="match status" value="1"/>
</dbReference>
<evidence type="ECO:0000256" key="22">
    <source>
        <dbReference type="ARBA" id="ARBA00023065"/>
    </source>
</evidence>
<feature type="domain" description="PHD-type" evidence="39">
    <location>
        <begin position="1212"/>
        <end position="1256"/>
    </location>
</feature>
<evidence type="ECO:0000256" key="34">
    <source>
        <dbReference type="ARBA" id="ARBA00078525"/>
    </source>
</evidence>
<feature type="compositionally biased region" description="Basic residues" evidence="38">
    <location>
        <begin position="1603"/>
        <end position="1612"/>
    </location>
</feature>
<keyword evidence="26" id="KW-0804">Transcription</keyword>
<dbReference type="GO" id="GO:0008270">
    <property type="term" value="F:zinc ion binding"/>
    <property type="evidence" value="ECO:0007669"/>
    <property type="project" value="UniProtKB-KW"/>
</dbReference>
<evidence type="ECO:0000256" key="24">
    <source>
        <dbReference type="ARBA" id="ARBA00023136"/>
    </source>
</evidence>
<dbReference type="PROSITE" id="PS51215">
    <property type="entry name" value="AWS"/>
    <property type="match status" value="1"/>
</dbReference>
<dbReference type="SUPFAM" id="SSF47928">
    <property type="entry name" value="N-terminal domain of the delta subunit of the F1F0-ATP synthase"/>
    <property type="match status" value="1"/>
</dbReference>
<comment type="subunit">
    <text evidence="31">Component of the ATP synthase complex composed at least of ATP5F1A/subunit alpha, ATP5F1B/subunit beta, ATP5MC1/subunit c (homooctomer), MT-ATP6/subunit a, MT-ATP8/subunit 8, ATP5ME/subunit e, ATP5MF/subunit f, ATP5MG/subunit g, ATP5MK/subunit k, ATP5MJ/subunit j, ATP5F1C/subunit gamma, ATP5F1D/subunit delta, ATP5F1E/subunit epsilon, ATP5PF/subunit F6, ATP5PB/subunit b, ATP5PD/subunit d, ATP5PO/subunit OSCP. ATP synthase complex consists of a soluble F(1) head domain (subunits alpha(3) and beta(3)) - the catalytic core - and a membrane F(0) domain - the membrane proton channel (subunits c, a, 8, e, f, g, k and j). These two domains are linked by a central stalk (subunits gamma, delta, and epsilon) rotating inside the F1 region and a stationary peripheral stalk (subunits F6, b, d, and OSCP).</text>
</comment>
<evidence type="ECO:0000256" key="28">
    <source>
        <dbReference type="ARBA" id="ARBA00023310"/>
    </source>
</evidence>
<dbReference type="InterPro" id="IPR019787">
    <property type="entry name" value="Znf_PHD-finger"/>
</dbReference>
<dbReference type="InterPro" id="IPR046341">
    <property type="entry name" value="SET_dom_sf"/>
</dbReference>
<evidence type="ECO:0000256" key="1">
    <source>
        <dbReference type="ARBA" id="ARBA00004123"/>
    </source>
</evidence>
<dbReference type="InterPro" id="IPR041306">
    <property type="entry name" value="C5HCH"/>
</dbReference>
<feature type="region of interest" description="Disordered" evidence="38">
    <location>
        <begin position="443"/>
        <end position="476"/>
    </location>
</feature>
<gene>
    <name evidence="44" type="ORF">KC01_LOCUS39602</name>
</gene>
<dbReference type="Gene3D" id="3.30.40.10">
    <property type="entry name" value="Zinc/RING finger domain, C3HC4 (zinc finger)"/>
    <property type="match status" value="4"/>
</dbReference>